<dbReference type="EMBL" id="RJVA01000009">
    <property type="protein sequence ID" value="ROR03328.1"/>
    <property type="molecule type" value="Genomic_DNA"/>
</dbReference>
<sequence length="346" mass="39005">MKKLLALVLCVLGCLATAWWFWPKMPPPLKDGARQLMAQGAAVKETVNTAVRGIFAQGQKQPVLQGQDGQLWVEPITGMRFVWIPGGCFRMGSEASEQGRSRDEGPIHEVCLDGFWMGQREVTRGEFRRFVEDSGYVTDAEREGFSWVYTGRWEKRGGYSWRRPGFYQDETHPVVHVSFNDASAMAKWLGEKAQAAIGLPTEAQWEYACRSGRLEARHWGDDPKEACAYANVADRTAAKDFPSWTVHECFDGFVFTAPVGTYRPNAYGLHDMLGNVWEWCADGYDPQAYRKHGSKNPAVLGPAVTARVIRGGSWYSRPDDARCAKRDALSRPDRRSQDLGFRLVRQ</sequence>
<dbReference type="AlphaFoldDB" id="A0A3N1VQI1"/>
<proteinExistence type="predicted"/>
<dbReference type="InterPro" id="IPR005532">
    <property type="entry name" value="SUMF_dom"/>
</dbReference>
<dbReference type="InterPro" id="IPR042095">
    <property type="entry name" value="SUMF_sf"/>
</dbReference>
<dbReference type="GO" id="GO:0120147">
    <property type="term" value="F:formylglycine-generating oxidase activity"/>
    <property type="evidence" value="ECO:0007669"/>
    <property type="project" value="TreeGrafter"/>
</dbReference>
<dbReference type="InterPro" id="IPR016187">
    <property type="entry name" value="CTDL_fold"/>
</dbReference>
<dbReference type="SUPFAM" id="SSF56436">
    <property type="entry name" value="C-type lectin-like"/>
    <property type="match status" value="1"/>
</dbReference>
<protein>
    <submittedName>
        <fullName evidence="2">Formylglycine-generating enzyme required for sulfatase activity</fullName>
    </submittedName>
</protein>
<evidence type="ECO:0000313" key="3">
    <source>
        <dbReference type="Proteomes" id="UP000276223"/>
    </source>
</evidence>
<dbReference type="Proteomes" id="UP000276223">
    <property type="component" value="Unassembled WGS sequence"/>
</dbReference>
<dbReference type="InterPro" id="IPR051043">
    <property type="entry name" value="Sulfatase_Mod_Factor_Kinase"/>
</dbReference>
<organism evidence="2 3">
    <name type="scientific">Desulfosoma caldarium</name>
    <dbReference type="NCBI Taxonomy" id="610254"/>
    <lineage>
        <taxon>Bacteria</taxon>
        <taxon>Pseudomonadati</taxon>
        <taxon>Thermodesulfobacteriota</taxon>
        <taxon>Syntrophobacteria</taxon>
        <taxon>Syntrophobacterales</taxon>
        <taxon>Syntrophobacteraceae</taxon>
        <taxon>Desulfosoma</taxon>
    </lineage>
</organism>
<accession>A0A3N1VQI1</accession>
<dbReference type="PANTHER" id="PTHR23150">
    <property type="entry name" value="SULFATASE MODIFYING FACTOR 1, 2"/>
    <property type="match status" value="1"/>
</dbReference>
<reference evidence="2 3" key="1">
    <citation type="submission" date="2018-11" db="EMBL/GenBank/DDBJ databases">
        <title>Genomic Encyclopedia of Type Strains, Phase IV (KMG-IV): sequencing the most valuable type-strain genomes for metagenomic binning, comparative biology and taxonomic classification.</title>
        <authorList>
            <person name="Goeker M."/>
        </authorList>
    </citation>
    <scope>NUCLEOTIDE SEQUENCE [LARGE SCALE GENOMIC DNA]</scope>
    <source>
        <strain evidence="2 3">DSM 22027</strain>
    </source>
</reference>
<dbReference type="RefSeq" id="WP_123289115.1">
    <property type="nucleotide sequence ID" value="NZ_RJVA01000009.1"/>
</dbReference>
<comment type="caution">
    <text evidence="2">The sequence shown here is derived from an EMBL/GenBank/DDBJ whole genome shotgun (WGS) entry which is preliminary data.</text>
</comment>
<evidence type="ECO:0000313" key="2">
    <source>
        <dbReference type="EMBL" id="ROR03328.1"/>
    </source>
</evidence>
<keyword evidence="3" id="KW-1185">Reference proteome</keyword>
<gene>
    <name evidence="2" type="ORF">EDC27_0596</name>
</gene>
<name>A0A3N1VQI1_9BACT</name>
<dbReference type="Gene3D" id="3.90.1580.10">
    <property type="entry name" value="paralog of FGE (formylglycine-generating enzyme)"/>
    <property type="match status" value="1"/>
</dbReference>
<dbReference type="PANTHER" id="PTHR23150:SF19">
    <property type="entry name" value="FORMYLGLYCINE-GENERATING ENZYME"/>
    <property type="match status" value="1"/>
</dbReference>
<evidence type="ECO:0000259" key="1">
    <source>
        <dbReference type="Pfam" id="PF03781"/>
    </source>
</evidence>
<feature type="domain" description="Sulfatase-modifying factor enzyme-like" evidence="1">
    <location>
        <begin position="80"/>
        <end position="345"/>
    </location>
</feature>
<dbReference type="OrthoDB" id="9768004at2"/>
<dbReference type="Pfam" id="PF03781">
    <property type="entry name" value="FGE-sulfatase"/>
    <property type="match status" value="1"/>
</dbReference>